<accession>A0A562W8Q1</accession>
<proteinExistence type="predicted"/>
<comment type="caution">
    <text evidence="1">The sequence shown here is derived from an EMBL/GenBank/DDBJ whole genome shotgun (WGS) entry which is preliminary data.</text>
</comment>
<dbReference type="EMBL" id="VLLP01000001">
    <property type="protein sequence ID" value="TWJ26659.1"/>
    <property type="molecule type" value="Genomic_DNA"/>
</dbReference>
<sequence>MKPPNIVRLTSDELTAIAHGLGATLFPGVRASCFDAVAPEQHPLLADGFLMSLVARGLLAPDADGVLWPADELAALVATVANHRVHLTVEQTMPATHPDTVLRWEVMAGGAGVVRHLVDDPIHHFEIDPADGDLAARAEATVAELVDRSAGVGTPGRRQRWGRRSRLADVVPAPGEGWRRVTLLARADGDERSRVEGLLGVLDGGPGQLWLVHDETGSDDDEAVVAVPASSAEVDAALRALVAVPVR</sequence>
<name>A0A562W8Q1_9ACTN</name>
<dbReference type="RefSeq" id="WP_145815153.1">
    <property type="nucleotide sequence ID" value="NZ_AP023438.1"/>
</dbReference>
<protein>
    <recommendedName>
        <fullName evidence="3">ESAT-6 protein secretion system EspG family protein</fullName>
    </recommendedName>
</protein>
<evidence type="ECO:0008006" key="3">
    <source>
        <dbReference type="Google" id="ProtNLM"/>
    </source>
</evidence>
<dbReference type="AlphaFoldDB" id="A0A562W8Q1"/>
<dbReference type="Proteomes" id="UP000319728">
    <property type="component" value="Unassembled WGS sequence"/>
</dbReference>
<gene>
    <name evidence="1" type="ORF">JD81_00121</name>
</gene>
<organism evidence="1 2">
    <name type="scientific">Micromonospora sagamiensis</name>
    <dbReference type="NCBI Taxonomy" id="47875"/>
    <lineage>
        <taxon>Bacteria</taxon>
        <taxon>Bacillati</taxon>
        <taxon>Actinomycetota</taxon>
        <taxon>Actinomycetes</taxon>
        <taxon>Micromonosporales</taxon>
        <taxon>Micromonosporaceae</taxon>
        <taxon>Micromonospora</taxon>
    </lineage>
</organism>
<dbReference type="OrthoDB" id="10000890at2"/>
<keyword evidence="2" id="KW-1185">Reference proteome</keyword>
<evidence type="ECO:0000313" key="2">
    <source>
        <dbReference type="Proteomes" id="UP000319728"/>
    </source>
</evidence>
<reference evidence="1 2" key="1">
    <citation type="submission" date="2019-07" db="EMBL/GenBank/DDBJ databases">
        <title>R&amp;d 2014.</title>
        <authorList>
            <person name="Klenk H.-P."/>
        </authorList>
    </citation>
    <scope>NUCLEOTIDE SEQUENCE [LARGE SCALE GENOMIC DNA]</scope>
    <source>
        <strain evidence="1 2">DSM 43912</strain>
    </source>
</reference>
<evidence type="ECO:0000313" key="1">
    <source>
        <dbReference type="EMBL" id="TWJ26659.1"/>
    </source>
</evidence>